<dbReference type="GO" id="GO:0009279">
    <property type="term" value="C:cell outer membrane"/>
    <property type="evidence" value="ECO:0007669"/>
    <property type="project" value="UniProtKB-SubCell"/>
</dbReference>
<dbReference type="SUPFAM" id="SSF49464">
    <property type="entry name" value="Carboxypeptidase regulatory domain-like"/>
    <property type="match status" value="1"/>
</dbReference>
<evidence type="ECO:0000256" key="4">
    <source>
        <dbReference type="ARBA" id="ARBA00022692"/>
    </source>
</evidence>
<dbReference type="Pfam" id="PF07715">
    <property type="entry name" value="Plug"/>
    <property type="match status" value="1"/>
</dbReference>
<accession>A0A7G1HRA0</accession>
<reference evidence="10" key="1">
    <citation type="submission" date="2020-07" db="EMBL/GenBank/DDBJ databases">
        <title>Complete genome sequencing of Coprobacter sp. strain 2CBH44.</title>
        <authorList>
            <person name="Sakamoto M."/>
            <person name="Murakami T."/>
            <person name="Mori H."/>
        </authorList>
    </citation>
    <scope>NUCLEOTIDE SEQUENCE [LARGE SCALE GENOMIC DNA]</scope>
    <source>
        <strain evidence="10">2CBH44</strain>
    </source>
</reference>
<keyword evidence="3 7" id="KW-1134">Transmembrane beta strand</keyword>
<evidence type="ECO:0000256" key="5">
    <source>
        <dbReference type="ARBA" id="ARBA00023136"/>
    </source>
</evidence>
<dbReference type="AlphaFoldDB" id="A0A7G1HRA0"/>
<dbReference type="InterPro" id="IPR036942">
    <property type="entry name" value="Beta-barrel_TonB_sf"/>
</dbReference>
<evidence type="ECO:0000256" key="1">
    <source>
        <dbReference type="ARBA" id="ARBA00004571"/>
    </source>
</evidence>
<dbReference type="KEGG" id="copr:Cop2CBH44_03030"/>
<organism evidence="9 10">
    <name type="scientific">Coprobacter secundus subsp. similis</name>
    <dbReference type="NCBI Taxonomy" id="2751153"/>
    <lineage>
        <taxon>Bacteria</taxon>
        <taxon>Pseudomonadati</taxon>
        <taxon>Bacteroidota</taxon>
        <taxon>Bacteroidia</taxon>
        <taxon>Bacteroidales</taxon>
        <taxon>Barnesiellaceae</taxon>
        <taxon>Coprobacter</taxon>
    </lineage>
</organism>
<dbReference type="InterPro" id="IPR018247">
    <property type="entry name" value="EF_Hand_1_Ca_BS"/>
</dbReference>
<dbReference type="InterPro" id="IPR037066">
    <property type="entry name" value="Plug_dom_sf"/>
</dbReference>
<comment type="subcellular location">
    <subcellularLocation>
        <location evidence="1 7">Cell outer membrane</location>
        <topology evidence="1 7">Multi-pass membrane protein</topology>
    </subcellularLocation>
</comment>
<dbReference type="EMBL" id="AP023322">
    <property type="protein sequence ID" value="BCI61950.1"/>
    <property type="molecule type" value="Genomic_DNA"/>
</dbReference>
<sequence>MNNHLKYIFLIVLCCVPVWAFGQAGQIITGRLYSETEGELIGAAIVEVDKNGRILSSTVTDYSGNFSLKIKSESSKLKFSYVGYKSIEMPIGQRRKFDVKLESATEIKEVVVSAQRMYSGGGLPIPEIEFSGAMQRISTKAFEGLSVASIDEALQGRISGLDIVGNSGDVGSGSSLRIRGITSINSSSTPLILLNDIPFESNIDASFDFATATQDQFATLLNISPSDIEEISVLKDGAAAAIWGSRGANGVISITTKKGVTGPTRVSYTYQFSAYQQPQGIKMLNGDDYTMLMKQAYFNRNQNEADSDIPAFNYDPIGNADEYENYNNNTDWVDAVTQIGLTHDHNFSISGGGDKARFRASLGYYNQTGTIIEQEMKRISARMNLEYQVSSRLKFISDFSITNTDNNKSYDIYNSADDKWYGLLDIAYKKMPNASIYRQDANGNDTGVFFNVSQNEPGLSNEQKNIYLNPVALAKLASYKQSNMRIIPTLRLQYDFLDPDVQKLRYNGYVTFDLENVHDAKFLPREATTFEWNREEVNRSYNKDAEALTILTDHNLTWSPNLGDDHSLLLYGSWQMQVGSSQYQEFEKYGIPSYMITGTSAASNIKTFSSASSQMRTMAFLARAHYLLLNRYVFDGTLRFDGSTRFGYNNRWGMFPALSGKWIISREPFMERAQSWMSEFSLRLGWGVTGNQPDKEYLYFSRYNGSWTDGNNYIDISTIKPASLKLANLKWERSSSYNAGIDLNLFDYRYHLDVNVYHRRTENLLFKDQSIPSSSGFSSISYINAGTMDNDGWELNFNTNRMLQFGDWTIDFNLNFSNYINTIVELDENVLKSYNKDFDYKSGSDYLTRIQVNNSFGSIYGFRYKGVYQYDTYKEGRGGTCPVVYDANGNVVKDSYGNPIPMYYAYGTSNAYKFRGGDAIYEDVNHDGSIDELDIVYLGNCNPKLNGGFGTTIRYKRFTLNAFFNFRYGNKIINNARRYAENMYSDNNQSIATNWRWRKDGDVTEIPRALNGAGYNWQPSDRFVEDGSFLRFKQLTLNYSVDPKILKKAKMQQLNFSLTLNNLVTFTKYTGVDPEVSINDVGMAIDENRTPRSRYLTVGVTVGF</sequence>
<name>A0A7G1HRA0_9BACT</name>
<keyword evidence="4 7" id="KW-0812">Transmembrane</keyword>
<dbReference type="RefSeq" id="WP_055096144.1">
    <property type="nucleotide sequence ID" value="NZ_AP023322.1"/>
</dbReference>
<evidence type="ECO:0000259" key="8">
    <source>
        <dbReference type="Pfam" id="PF07715"/>
    </source>
</evidence>
<keyword evidence="10" id="KW-1185">Reference proteome</keyword>
<dbReference type="InterPro" id="IPR023996">
    <property type="entry name" value="TonB-dep_OMP_SusC/RagA"/>
</dbReference>
<dbReference type="InterPro" id="IPR039426">
    <property type="entry name" value="TonB-dep_rcpt-like"/>
</dbReference>
<keyword evidence="2 7" id="KW-0813">Transport</keyword>
<dbReference type="NCBIfam" id="TIGR04057">
    <property type="entry name" value="SusC_RagA_signa"/>
    <property type="match status" value="1"/>
</dbReference>
<evidence type="ECO:0000256" key="6">
    <source>
        <dbReference type="ARBA" id="ARBA00023237"/>
    </source>
</evidence>
<comment type="similarity">
    <text evidence="7">Belongs to the TonB-dependent receptor family.</text>
</comment>
<dbReference type="PROSITE" id="PS52016">
    <property type="entry name" value="TONB_DEPENDENT_REC_3"/>
    <property type="match status" value="1"/>
</dbReference>
<dbReference type="InterPro" id="IPR023997">
    <property type="entry name" value="TonB-dep_OMP_SusC/RagA_CS"/>
</dbReference>
<evidence type="ECO:0000313" key="9">
    <source>
        <dbReference type="EMBL" id="BCI61950.1"/>
    </source>
</evidence>
<feature type="domain" description="TonB-dependent receptor plug" evidence="8">
    <location>
        <begin position="129"/>
        <end position="251"/>
    </location>
</feature>
<dbReference type="InterPro" id="IPR012910">
    <property type="entry name" value="Plug_dom"/>
</dbReference>
<dbReference type="SUPFAM" id="SSF56935">
    <property type="entry name" value="Porins"/>
    <property type="match status" value="1"/>
</dbReference>
<evidence type="ECO:0000256" key="2">
    <source>
        <dbReference type="ARBA" id="ARBA00022448"/>
    </source>
</evidence>
<dbReference type="InterPro" id="IPR008969">
    <property type="entry name" value="CarboxyPept-like_regulatory"/>
</dbReference>
<dbReference type="Pfam" id="PF13715">
    <property type="entry name" value="CarbopepD_reg_2"/>
    <property type="match status" value="1"/>
</dbReference>
<dbReference type="PROSITE" id="PS00018">
    <property type="entry name" value="EF_HAND_1"/>
    <property type="match status" value="1"/>
</dbReference>
<dbReference type="Gene3D" id="2.40.170.20">
    <property type="entry name" value="TonB-dependent receptor, beta-barrel domain"/>
    <property type="match status" value="1"/>
</dbReference>
<gene>
    <name evidence="9" type="ORF">Cop2CBH44_03030</name>
</gene>
<protein>
    <submittedName>
        <fullName evidence="9">SusC/RagA family TonB-linked outer membrane protein</fullName>
    </submittedName>
</protein>
<keyword evidence="6 7" id="KW-0998">Cell outer membrane</keyword>
<dbReference type="NCBIfam" id="TIGR04056">
    <property type="entry name" value="OMP_RagA_SusC"/>
    <property type="match status" value="1"/>
</dbReference>
<evidence type="ECO:0000313" key="10">
    <source>
        <dbReference type="Proteomes" id="UP000594042"/>
    </source>
</evidence>
<keyword evidence="5 7" id="KW-0472">Membrane</keyword>
<evidence type="ECO:0000256" key="3">
    <source>
        <dbReference type="ARBA" id="ARBA00022452"/>
    </source>
</evidence>
<evidence type="ECO:0000256" key="7">
    <source>
        <dbReference type="PROSITE-ProRule" id="PRU01360"/>
    </source>
</evidence>
<dbReference type="Gene3D" id="2.170.130.10">
    <property type="entry name" value="TonB-dependent receptor, plug domain"/>
    <property type="match status" value="1"/>
</dbReference>
<proteinExistence type="inferred from homology"/>
<dbReference type="Proteomes" id="UP000594042">
    <property type="component" value="Chromosome"/>
</dbReference>